<dbReference type="RefSeq" id="XP_954706.1">
    <property type="nucleotide sequence ID" value="XM_949613.1"/>
</dbReference>
<comment type="similarity">
    <text evidence="2">Belongs to the ABC transporter superfamily. ABCC family. Conjugate transporter (TC 3.A.1.208) subfamily.</text>
</comment>
<dbReference type="InterPro" id="IPR050173">
    <property type="entry name" value="ABC_transporter_C-like"/>
</dbReference>
<keyword evidence="6" id="KW-0067">ATP-binding</keyword>
<feature type="domain" description="ABC transporter" evidence="10">
    <location>
        <begin position="1238"/>
        <end position="1520"/>
    </location>
</feature>
<dbReference type="SUPFAM" id="SSF52540">
    <property type="entry name" value="P-loop containing nucleoside triphosphate hydrolases"/>
    <property type="match status" value="2"/>
</dbReference>
<feature type="transmembrane region" description="Helical" evidence="9">
    <location>
        <begin position="901"/>
        <end position="925"/>
    </location>
</feature>
<keyword evidence="7 9" id="KW-1133">Transmembrane helix</keyword>
<dbReference type="PROSITE" id="PS50893">
    <property type="entry name" value="ABC_TRANSPORTER_2"/>
    <property type="match status" value="2"/>
</dbReference>
<dbReference type="GeneID" id="3864543"/>
<dbReference type="Pfam" id="PF00005">
    <property type="entry name" value="ABC_tran"/>
    <property type="match status" value="2"/>
</dbReference>
<name>Q4UD68_THEAN</name>
<gene>
    <name evidence="12" type="ORF">TA17350</name>
</gene>
<keyword evidence="4 9" id="KW-0812">Transmembrane</keyword>
<keyword evidence="3" id="KW-0813">Transport</keyword>
<dbReference type="PROSITE" id="PS50929">
    <property type="entry name" value="ABC_TM1F"/>
    <property type="match status" value="1"/>
</dbReference>
<feature type="transmembrane region" description="Helical" evidence="9">
    <location>
        <begin position="318"/>
        <end position="345"/>
    </location>
</feature>
<feature type="transmembrane region" description="Helical" evidence="9">
    <location>
        <begin position="286"/>
        <end position="312"/>
    </location>
</feature>
<proteinExistence type="inferred from homology"/>
<dbReference type="eggNOG" id="KOG0054">
    <property type="taxonomic scope" value="Eukaryota"/>
</dbReference>
<evidence type="ECO:0000259" key="11">
    <source>
        <dbReference type="PROSITE" id="PS50929"/>
    </source>
</evidence>
<feature type="domain" description="ABC transmembrane type-1" evidence="11">
    <location>
        <begin position="849"/>
        <end position="1147"/>
    </location>
</feature>
<dbReference type="InterPro" id="IPR011527">
    <property type="entry name" value="ABC1_TM_dom"/>
</dbReference>
<dbReference type="GO" id="GO:0016020">
    <property type="term" value="C:membrane"/>
    <property type="evidence" value="ECO:0007669"/>
    <property type="project" value="UniProtKB-SubCell"/>
</dbReference>
<dbReference type="GO" id="GO:0016887">
    <property type="term" value="F:ATP hydrolysis activity"/>
    <property type="evidence" value="ECO:0007669"/>
    <property type="project" value="InterPro"/>
</dbReference>
<dbReference type="VEuPathDB" id="PiroplasmaDB:TA17350"/>
<evidence type="ECO:0000256" key="8">
    <source>
        <dbReference type="ARBA" id="ARBA00023136"/>
    </source>
</evidence>
<dbReference type="OMA" id="RIVEPSH"/>
<dbReference type="InParanoid" id="Q4UD68"/>
<dbReference type="SMART" id="SM00382">
    <property type="entry name" value="AAA"/>
    <property type="match status" value="2"/>
</dbReference>
<feature type="transmembrane region" description="Helical" evidence="9">
    <location>
        <begin position="401"/>
        <end position="423"/>
    </location>
</feature>
<dbReference type="EMBL" id="CR940349">
    <property type="protein sequence ID" value="CAI74971.1"/>
    <property type="molecule type" value="Genomic_DNA"/>
</dbReference>
<feature type="transmembrane region" description="Helical" evidence="9">
    <location>
        <begin position="1003"/>
        <end position="1022"/>
    </location>
</feature>
<dbReference type="Gene3D" id="1.20.1560.10">
    <property type="entry name" value="ABC transporter type 1, transmembrane domain"/>
    <property type="match status" value="2"/>
</dbReference>
<evidence type="ECO:0000259" key="10">
    <source>
        <dbReference type="PROSITE" id="PS50893"/>
    </source>
</evidence>
<sequence length="1526" mass="175309">MGRRRDISELCNERFQDDHDKPVSEHHYWESKSYSKTYFKNKSLYLKFRYYDSTSVLKFLFFHWVAKWAFLLSKQYVEPYKLHPLPVADQILHWYPIFSKNLSDGLLSLESYETSQYGDSNTKPPRSVLLRALLLTFWKRTLFGLLGIVVTNVLSMSIALLVKHLLDTLNTKSFTLAKIFLFLFSIIGLQIIDGLLIENFTFYLNRLRLIWEYSVAVGVFQHGLSHRRNFNNNINGSNFLNVCNNVLHSCSPDSDCSKNPLYCPARRFQNKDITPNIFTFEYNDSFYISMFLESAVPIVNFLSNFIYGAVLISTQIKINVWVLFLVGIFFTFLLIVVEIINTYLLHFVCLIKDYRISECIEIISELPLINKLLYDDIAINTITETRNSELMLILVRIFLTAFNKSLCVICNNVTFFVLMSYFVKSVRDAEVIKDVDVGGFLSSFYIFFRIINSMFMLPYALFRLATSYVSYNRVKKFLIDCSPNFYISDNKHTGSTNMSSVLPDVTKEIDKDVVVLYKDASFSWVNNRKDFANKNNEVYLKNVNFQLKRGEIAIITGTQGCGKSNFIKSVLGEMTLVSGSMAVVPLHTSMPIFYASEYIWLKEGTIRSNITFGHIFDQDIYNSVIKGLELESDILSWERGDFRVVSDNAHSLSCGQRVRMEMARAIYAYLIFSKVNKDYNSQCSFLMCLDSQFHGLDPYVSRTVFHNLFNSKTGLLVKDDLAVILSSSITLLNKCVSPSKLTEYHNIPIYEIDNKYVYFYCYLSDFFRDKKTPNGFEYITSPSVPYKLNFFTKDLLKLCYSGSTTSLLRNYVTKSKYRRSLTSIIQECYANDKFNPYLVYFKAAGFAFVLFIIFSLASSVMDNSKFILATDLTDYMFKKTADYEDGVSVDMSEVRSHSDSALNVMLIIVSVIVGGSLISILFFTFSTLMASKKIHEYCLSSVFKNSSSVIKIKKQINQIITYFSSDIIFIDQYIGDMIFTTFLSFIQTAISIGTLFYTIPLSIPFIFVSLVLAFEFVAFKIIKSFKNIQLGSLETMSQINTSCEDAILGSPIYRSFKKDWELINDIIERNDYKTRCWYLATSLGSWASVLFNWLFSLTTALFLTALIIFDKFTNYKMNVGYFGLGLSLSSSVIKSFNNCSFCFARLQVFICSLRRFQCFIPPGTKYVFDKFRNVNEEDIVINSSKLEDQVNKKMLLKRRALEFKETKPNLIKRMLYNPKINITDICKYLPSEHSGVVLKHLCVYTTSEMNEEGLILNNINASPSRSDIIGIIGRTGAGKTTLLSVLQNTVRHRSGQVLLDGKDLQDIPKSLIRHVIGVLPQLPFVFKGWTIRRFLDPRRLFTDDEINEALDNCGLLEFVNNLHGGRKLDTIIMPKPLKLKKTKDQSESFNKGKEPFSEESSMTLDDLSSVGTMLSVTQLRTLWFAKLVLYRHLYRMLIIDEPPSDNISEDGSEVQDIGIPIYELLDKYFKHCTCFVTAHYAKVLKSCTSVWVMHNGKLIKTCKASEVSKNESISNIIEEMVNKYSN</sequence>
<feature type="transmembrane region" description="Helical" evidence="9">
    <location>
        <begin position="141"/>
        <end position="162"/>
    </location>
</feature>
<dbReference type="SUPFAM" id="SSF90123">
    <property type="entry name" value="ABC transporter transmembrane region"/>
    <property type="match status" value="2"/>
</dbReference>
<evidence type="ECO:0000256" key="6">
    <source>
        <dbReference type="ARBA" id="ARBA00022840"/>
    </source>
</evidence>
<dbReference type="PANTHER" id="PTHR24223">
    <property type="entry name" value="ATP-BINDING CASSETTE SUB-FAMILY C"/>
    <property type="match status" value="1"/>
</dbReference>
<evidence type="ECO:0000256" key="5">
    <source>
        <dbReference type="ARBA" id="ARBA00022741"/>
    </source>
</evidence>
<accession>Q4UD68</accession>
<dbReference type="PANTHER" id="PTHR24223:SF456">
    <property type="entry name" value="MULTIDRUG RESISTANCE-ASSOCIATED PROTEIN LETHAL(2)03659"/>
    <property type="match status" value="1"/>
</dbReference>
<organism evidence="12">
    <name type="scientific">Theileria annulata</name>
    <dbReference type="NCBI Taxonomy" id="5874"/>
    <lineage>
        <taxon>Eukaryota</taxon>
        <taxon>Sar</taxon>
        <taxon>Alveolata</taxon>
        <taxon>Apicomplexa</taxon>
        <taxon>Aconoidasida</taxon>
        <taxon>Piroplasmida</taxon>
        <taxon>Theileriidae</taxon>
        <taxon>Theileria</taxon>
    </lineage>
</organism>
<evidence type="ECO:0000256" key="2">
    <source>
        <dbReference type="ARBA" id="ARBA00009726"/>
    </source>
</evidence>
<dbReference type="STRING" id="5874.Q4UD68"/>
<comment type="subcellular location">
    <subcellularLocation>
        <location evidence="1">Membrane</location>
        <topology evidence="1">Multi-pass membrane protein</topology>
    </subcellularLocation>
</comment>
<feature type="transmembrane region" description="Helical" evidence="9">
    <location>
        <begin position="443"/>
        <end position="466"/>
    </location>
</feature>
<dbReference type="InterPro" id="IPR036640">
    <property type="entry name" value="ABC1_TM_sf"/>
</dbReference>
<feature type="domain" description="ABC transporter" evidence="10">
    <location>
        <begin position="515"/>
        <end position="751"/>
    </location>
</feature>
<feature type="transmembrane region" description="Helical" evidence="9">
    <location>
        <begin position="1076"/>
        <end position="1109"/>
    </location>
</feature>
<keyword evidence="8 9" id="KW-0472">Membrane</keyword>
<evidence type="ECO:0000313" key="12">
    <source>
        <dbReference type="EMBL" id="CAI74971.1"/>
    </source>
</evidence>
<keyword evidence="5" id="KW-0547">Nucleotide-binding</keyword>
<dbReference type="InterPro" id="IPR027417">
    <property type="entry name" value="P-loop_NTPase"/>
</dbReference>
<feature type="transmembrane region" description="Helical" evidence="9">
    <location>
        <begin position="839"/>
        <end position="861"/>
    </location>
</feature>
<evidence type="ECO:0000256" key="9">
    <source>
        <dbReference type="SAM" id="Phobius"/>
    </source>
</evidence>
<evidence type="ECO:0000256" key="7">
    <source>
        <dbReference type="ARBA" id="ARBA00022989"/>
    </source>
</evidence>
<dbReference type="Gene3D" id="3.40.50.300">
    <property type="entry name" value="P-loop containing nucleotide triphosphate hydrolases"/>
    <property type="match status" value="2"/>
</dbReference>
<dbReference type="KEGG" id="tan:TA17350"/>
<evidence type="ECO:0000256" key="3">
    <source>
        <dbReference type="ARBA" id="ARBA00022448"/>
    </source>
</evidence>
<feature type="transmembrane region" description="Helical" evidence="9">
    <location>
        <begin position="174"/>
        <end position="197"/>
    </location>
</feature>
<protein>
    <submittedName>
        <fullName evidence="12">(Subtelomeric) ABC-transporter protein family member, putative</fullName>
    </submittedName>
</protein>
<dbReference type="OrthoDB" id="360763at2759"/>
<evidence type="ECO:0000256" key="1">
    <source>
        <dbReference type="ARBA" id="ARBA00004141"/>
    </source>
</evidence>
<evidence type="ECO:0000256" key="4">
    <source>
        <dbReference type="ARBA" id="ARBA00022692"/>
    </source>
</evidence>
<dbReference type="InterPro" id="IPR003439">
    <property type="entry name" value="ABC_transporter-like_ATP-bd"/>
</dbReference>
<dbReference type="FunCoup" id="Q4UD68">
    <property type="interactions" value="2"/>
</dbReference>
<dbReference type="InterPro" id="IPR003593">
    <property type="entry name" value="AAA+_ATPase"/>
</dbReference>
<dbReference type="GO" id="GO:0140359">
    <property type="term" value="F:ABC-type transporter activity"/>
    <property type="evidence" value="ECO:0007669"/>
    <property type="project" value="InterPro"/>
</dbReference>
<reference evidence="12" key="1">
    <citation type="journal article" date="2005" name="Science">
        <title>Genome of the host-cell transforming parasite Theileria annulata compared with T. parva.</title>
        <authorList>
            <person name="Pain A."/>
            <person name="Renauld H."/>
            <person name="Berriman M."/>
            <person name="Murphy L."/>
            <person name="Yeats C.A."/>
            <person name="Weir W."/>
            <person name="Kerhornou A."/>
            <person name="Aslett M."/>
            <person name="Bishop R."/>
            <person name="Bouchier C."/>
            <person name="Cochet M."/>
            <person name="Coulson R.M.R."/>
            <person name="Cronin A."/>
            <person name="de Villiers E.P."/>
            <person name="Fraser A."/>
            <person name="Fosker N."/>
            <person name="Gardner M."/>
            <person name="Goble A."/>
            <person name="Griffiths-Jones S."/>
            <person name="Harris D.E."/>
            <person name="Katzer F."/>
            <person name="Larke N."/>
            <person name="Lord A."/>
            <person name="Maser P."/>
            <person name="McKellar S."/>
            <person name="Mooney P."/>
            <person name="Morton F."/>
            <person name="Nene V."/>
            <person name="O'Neil S."/>
            <person name="Price C."/>
            <person name="Quail M.A."/>
            <person name="Rabbinowitsch E."/>
            <person name="Rawlings N.D."/>
            <person name="Rutter S."/>
            <person name="Saunders D."/>
            <person name="Seeger K."/>
            <person name="Shah T."/>
            <person name="Squares R."/>
            <person name="Squares S."/>
            <person name="Tivey A."/>
            <person name="Walker A.R."/>
            <person name="Woodward J."/>
            <person name="Dobbelaere D.A.E."/>
            <person name="Langsley G."/>
            <person name="Rajandream M.A."/>
            <person name="McKeever D."/>
            <person name="Shiels B."/>
            <person name="Tait A."/>
            <person name="Barrell B.G."/>
            <person name="Hall N."/>
        </authorList>
    </citation>
    <scope>NUCLEOTIDE SEQUENCE [LARGE SCALE GENOMIC DNA]</scope>
    <source>
        <strain evidence="12">Ankara isolate clone C9</strain>
    </source>
</reference>
<dbReference type="GO" id="GO:0005524">
    <property type="term" value="F:ATP binding"/>
    <property type="evidence" value="ECO:0007669"/>
    <property type="project" value="UniProtKB-KW"/>
</dbReference>